<evidence type="ECO:0008006" key="4">
    <source>
        <dbReference type="Google" id="ProtNLM"/>
    </source>
</evidence>
<dbReference type="Proteomes" id="UP000000925">
    <property type="component" value="Chromosome"/>
</dbReference>
<dbReference type="OrthoDB" id="192609at2"/>
<dbReference type="AlphaFoldDB" id="D5EMP8"/>
<proteinExistence type="predicted"/>
<evidence type="ECO:0000313" key="3">
    <source>
        <dbReference type="Proteomes" id="UP000000925"/>
    </source>
</evidence>
<dbReference type="InterPro" id="IPR016866">
    <property type="entry name" value="UCP028069"/>
</dbReference>
<organism evidence="2 3">
    <name type="scientific">Coraliomargarita akajimensis (strain DSM 45221 / IAM 15411 / JCM 23193 / KCTC 12865 / 04OKA010-24)</name>
    <dbReference type="NCBI Taxonomy" id="583355"/>
    <lineage>
        <taxon>Bacteria</taxon>
        <taxon>Pseudomonadati</taxon>
        <taxon>Verrucomicrobiota</taxon>
        <taxon>Opitutia</taxon>
        <taxon>Puniceicoccales</taxon>
        <taxon>Coraliomargaritaceae</taxon>
        <taxon>Coraliomargarita</taxon>
    </lineage>
</organism>
<dbReference type="HOGENOM" id="CLU_1097160_0_0_0"/>
<keyword evidence="3" id="KW-1185">Reference proteome</keyword>
<dbReference type="STRING" id="583355.Caka_2271"/>
<dbReference type="EMBL" id="CP001998">
    <property type="protein sequence ID" value="ADE55288.1"/>
    <property type="molecule type" value="Genomic_DNA"/>
</dbReference>
<protein>
    <recommendedName>
        <fullName evidence="4">DUF3450 family protein</fullName>
    </recommendedName>
</protein>
<dbReference type="eggNOG" id="ENOG5032WDT">
    <property type="taxonomic scope" value="Bacteria"/>
</dbReference>
<dbReference type="RefSeq" id="WP_013044010.1">
    <property type="nucleotide sequence ID" value="NC_014008.1"/>
</dbReference>
<evidence type="ECO:0000313" key="2">
    <source>
        <dbReference type="EMBL" id="ADE55288.1"/>
    </source>
</evidence>
<keyword evidence="1" id="KW-0175">Coiled coil</keyword>
<gene>
    <name evidence="2" type="ordered locus">Caka_2271</name>
</gene>
<accession>D5EMP8</accession>
<evidence type="ECO:0000256" key="1">
    <source>
        <dbReference type="SAM" id="Coils"/>
    </source>
</evidence>
<reference evidence="2 3" key="1">
    <citation type="journal article" date="2010" name="Stand. Genomic Sci.">
        <title>Complete genome sequence of Coraliomargarita akajimensis type strain (04OKA010-24).</title>
        <authorList>
            <person name="Mavromatis K."/>
            <person name="Abt B."/>
            <person name="Brambilla E."/>
            <person name="Lapidus A."/>
            <person name="Copeland A."/>
            <person name="Deshpande S."/>
            <person name="Nolan M."/>
            <person name="Lucas S."/>
            <person name="Tice H."/>
            <person name="Cheng J.F."/>
            <person name="Han C."/>
            <person name="Detter J.C."/>
            <person name="Woyke T."/>
            <person name="Goodwin L."/>
            <person name="Pitluck S."/>
            <person name="Held B."/>
            <person name="Brettin T."/>
            <person name="Tapia R."/>
            <person name="Ivanova N."/>
            <person name="Mikhailova N."/>
            <person name="Pati A."/>
            <person name="Liolios K."/>
            <person name="Chen A."/>
            <person name="Palaniappan K."/>
            <person name="Land M."/>
            <person name="Hauser L."/>
            <person name="Chang Y.J."/>
            <person name="Jeffries C.D."/>
            <person name="Rohde M."/>
            <person name="Goker M."/>
            <person name="Bristow J."/>
            <person name="Eisen J.A."/>
            <person name="Markowitz V."/>
            <person name="Hugenholtz P."/>
            <person name="Klenk H.P."/>
            <person name="Kyrpides N.C."/>
        </authorList>
    </citation>
    <scope>NUCLEOTIDE SEQUENCE [LARGE SCALE GENOMIC DNA]</scope>
    <source>
        <strain evidence="3">DSM 45221 / IAM 15411 / JCM 23193 / KCTC 12865</strain>
    </source>
</reference>
<name>D5EMP8_CORAD</name>
<dbReference type="Pfam" id="PF11932">
    <property type="entry name" value="DUF3450"/>
    <property type="match status" value="1"/>
</dbReference>
<sequence length="253" mass="27559">MKTKLLLGLALGAASLVPVSGANSDLRGTRDVLEQWVETKQMISKEKNDWTLEQSILADTLTLLRNELKRINESIEALEGTATAAEADRAKLTEEKEALSAGSAVVEAQIGTLETQMKRIVATLPEPLIEKIKPLMRRLPEDPSNTQLSLGERVQNIVGILSQADKFNTTITLTSDTRELESGKVVQVSTIYWGLAMAYFTDESGNFAGIGTPGAEGWQWSKIEGAGAKIKQILDIYEGTTDIQFVDAPARVN</sequence>
<feature type="coiled-coil region" evidence="1">
    <location>
        <begin position="61"/>
        <end position="95"/>
    </location>
</feature>
<dbReference type="KEGG" id="caa:Caka_2271"/>